<feature type="non-terminal residue" evidence="2">
    <location>
        <position position="330"/>
    </location>
</feature>
<feature type="compositionally biased region" description="Low complexity" evidence="1">
    <location>
        <begin position="83"/>
        <end position="98"/>
    </location>
</feature>
<reference evidence="2 3" key="1">
    <citation type="journal article" date="2012" name="Genome Biol.">
        <title>Genome and low-iron response of an oceanic diatom adapted to chronic iron limitation.</title>
        <authorList>
            <person name="Lommer M."/>
            <person name="Specht M."/>
            <person name="Roy A.S."/>
            <person name="Kraemer L."/>
            <person name="Andreson R."/>
            <person name="Gutowska M.A."/>
            <person name="Wolf J."/>
            <person name="Bergner S.V."/>
            <person name="Schilhabel M.B."/>
            <person name="Klostermeier U.C."/>
            <person name="Beiko R.G."/>
            <person name="Rosenstiel P."/>
            <person name="Hippler M."/>
            <person name="Laroche J."/>
        </authorList>
    </citation>
    <scope>NUCLEOTIDE SEQUENCE [LARGE SCALE GENOMIC DNA]</scope>
    <source>
        <strain evidence="2 3">CCMP1005</strain>
    </source>
</reference>
<organism evidence="2 3">
    <name type="scientific">Thalassiosira oceanica</name>
    <name type="common">Marine diatom</name>
    <dbReference type="NCBI Taxonomy" id="159749"/>
    <lineage>
        <taxon>Eukaryota</taxon>
        <taxon>Sar</taxon>
        <taxon>Stramenopiles</taxon>
        <taxon>Ochrophyta</taxon>
        <taxon>Bacillariophyta</taxon>
        <taxon>Coscinodiscophyceae</taxon>
        <taxon>Thalassiosirophycidae</taxon>
        <taxon>Thalassiosirales</taxon>
        <taxon>Thalassiosiraceae</taxon>
        <taxon>Thalassiosira</taxon>
    </lineage>
</organism>
<gene>
    <name evidence="2" type="ORF">THAOC_06905</name>
</gene>
<dbReference type="EMBL" id="AGNL01006987">
    <property type="protein sequence ID" value="EJK71632.1"/>
    <property type="molecule type" value="Genomic_DNA"/>
</dbReference>
<dbReference type="Proteomes" id="UP000266841">
    <property type="component" value="Unassembled WGS sequence"/>
</dbReference>
<keyword evidence="3" id="KW-1185">Reference proteome</keyword>
<feature type="region of interest" description="Disordered" evidence="1">
    <location>
        <begin position="83"/>
        <end position="119"/>
    </location>
</feature>
<accession>K0TL87</accession>
<evidence type="ECO:0000313" key="2">
    <source>
        <dbReference type="EMBL" id="EJK71632.1"/>
    </source>
</evidence>
<name>K0TL87_THAOC</name>
<comment type="caution">
    <text evidence="2">The sequence shown here is derived from an EMBL/GenBank/DDBJ whole genome shotgun (WGS) entry which is preliminary data.</text>
</comment>
<proteinExistence type="predicted"/>
<evidence type="ECO:0000256" key="1">
    <source>
        <dbReference type="SAM" id="MobiDB-lite"/>
    </source>
</evidence>
<evidence type="ECO:0000313" key="3">
    <source>
        <dbReference type="Proteomes" id="UP000266841"/>
    </source>
</evidence>
<protein>
    <submittedName>
        <fullName evidence="2">Uncharacterized protein</fullName>
    </submittedName>
</protein>
<dbReference type="AlphaFoldDB" id="K0TL87"/>
<sequence>MSASNFQLAARLCILHLRVCETQRATPRRPASRAAAARLKRFCRYYFGVKGLRTTDDEKDGVRSADQATEAAARGRRRAADAAAAADADDSATGARARNVGQRDGLSAVRLGPEQRGRVEEDAGRCDAAGIHASHRQGSSASLQVRRYRDVVDVYIYSLLGTVDVSSPLLANTVDSDTIERAVPFLSNFPKLERVFFGGFESIKGLCVGFLRNAYPEAEVEKVRFLINSLCGAFRSGSLSDKLSVLGLVAVGRGGEEMCQTSVNVVKSFPLATVVGCGHTFSTDCSEELTLRSINYHFADHRLYYLEVDMDMTDRRRFIMERPGGKNFWQ</sequence>